<dbReference type="Gene3D" id="2.170.130.10">
    <property type="entry name" value="TonB-dependent receptor, plug domain"/>
    <property type="match status" value="1"/>
</dbReference>
<evidence type="ECO:0000256" key="3">
    <source>
        <dbReference type="ARBA" id="ARBA00023237"/>
    </source>
</evidence>
<comment type="subcellular location">
    <subcellularLocation>
        <location evidence="1">Cell outer membrane</location>
    </subcellularLocation>
</comment>
<keyword evidence="2" id="KW-0472">Membrane</keyword>
<dbReference type="PANTHER" id="PTHR40980:SF4">
    <property type="entry name" value="TONB-DEPENDENT RECEPTOR-LIKE BETA-BARREL DOMAIN-CONTAINING PROTEIN"/>
    <property type="match status" value="1"/>
</dbReference>
<proteinExistence type="predicted"/>
<dbReference type="Gene3D" id="2.40.170.20">
    <property type="entry name" value="TonB-dependent receptor, beta-barrel domain"/>
    <property type="match status" value="1"/>
</dbReference>
<dbReference type="Gene3D" id="2.60.40.10">
    <property type="entry name" value="Immunoglobulins"/>
    <property type="match status" value="1"/>
</dbReference>
<keyword evidence="6" id="KW-0675">Receptor</keyword>
<feature type="chain" id="PRO_5047517870" evidence="4">
    <location>
        <begin position="19"/>
        <end position="799"/>
    </location>
</feature>
<keyword evidence="7" id="KW-1185">Reference proteome</keyword>
<feature type="signal peptide" evidence="4">
    <location>
        <begin position="1"/>
        <end position="18"/>
    </location>
</feature>
<evidence type="ECO:0000256" key="2">
    <source>
        <dbReference type="ARBA" id="ARBA00023136"/>
    </source>
</evidence>
<dbReference type="SUPFAM" id="SSF56935">
    <property type="entry name" value="Porins"/>
    <property type="match status" value="1"/>
</dbReference>
<dbReference type="Pfam" id="PF13620">
    <property type="entry name" value="CarboxypepD_reg"/>
    <property type="match status" value="1"/>
</dbReference>
<dbReference type="PANTHER" id="PTHR40980">
    <property type="entry name" value="PLUG DOMAIN-CONTAINING PROTEIN"/>
    <property type="match status" value="1"/>
</dbReference>
<gene>
    <name evidence="6" type="ORF">GCM10011444_22740</name>
</gene>
<dbReference type="Proteomes" id="UP000624701">
    <property type="component" value="Unassembled WGS sequence"/>
</dbReference>
<dbReference type="Pfam" id="PF14905">
    <property type="entry name" value="OMP_b-brl_3"/>
    <property type="match status" value="1"/>
</dbReference>
<dbReference type="InterPro" id="IPR013783">
    <property type="entry name" value="Ig-like_fold"/>
</dbReference>
<dbReference type="InterPro" id="IPR008969">
    <property type="entry name" value="CarboxyPept-like_regulatory"/>
</dbReference>
<keyword evidence="3" id="KW-0998">Cell outer membrane</keyword>
<name>A0ABQ2C178_9FLAO</name>
<reference evidence="7" key="1">
    <citation type="journal article" date="2019" name="Int. J. Syst. Evol. Microbiol.">
        <title>The Global Catalogue of Microorganisms (GCM) 10K type strain sequencing project: providing services to taxonomists for standard genome sequencing and annotation.</title>
        <authorList>
            <consortium name="The Broad Institute Genomics Platform"/>
            <consortium name="The Broad Institute Genome Sequencing Center for Infectious Disease"/>
            <person name="Wu L."/>
            <person name="Ma J."/>
        </authorList>
    </citation>
    <scope>NUCLEOTIDE SEQUENCE [LARGE SCALE GENOMIC DNA]</scope>
    <source>
        <strain evidence="7">CCM 8681</strain>
    </source>
</reference>
<dbReference type="SUPFAM" id="SSF49464">
    <property type="entry name" value="Carboxypeptidase regulatory domain-like"/>
    <property type="match status" value="1"/>
</dbReference>
<dbReference type="InterPro" id="IPR037066">
    <property type="entry name" value="Plug_dom_sf"/>
</dbReference>
<evidence type="ECO:0000313" key="6">
    <source>
        <dbReference type="EMBL" id="GGI57965.1"/>
    </source>
</evidence>
<evidence type="ECO:0000259" key="5">
    <source>
        <dbReference type="Pfam" id="PF14905"/>
    </source>
</evidence>
<protein>
    <submittedName>
        <fullName evidence="6">TonB-dependent receptor</fullName>
    </submittedName>
</protein>
<dbReference type="RefSeq" id="WP_188374878.1">
    <property type="nucleotide sequence ID" value="NZ_BMDQ01000003.1"/>
</dbReference>
<evidence type="ECO:0000313" key="7">
    <source>
        <dbReference type="Proteomes" id="UP000624701"/>
    </source>
</evidence>
<evidence type="ECO:0000256" key="1">
    <source>
        <dbReference type="ARBA" id="ARBA00004442"/>
    </source>
</evidence>
<comment type="caution">
    <text evidence="6">The sequence shown here is derived from an EMBL/GenBank/DDBJ whole genome shotgun (WGS) entry which is preliminary data.</text>
</comment>
<keyword evidence="4" id="KW-0732">Signal</keyword>
<evidence type="ECO:0000256" key="4">
    <source>
        <dbReference type="SAM" id="SignalP"/>
    </source>
</evidence>
<accession>A0ABQ2C178</accession>
<dbReference type="InterPro" id="IPR036942">
    <property type="entry name" value="Beta-barrel_TonB_sf"/>
</dbReference>
<dbReference type="InterPro" id="IPR041700">
    <property type="entry name" value="OMP_b-brl_3"/>
</dbReference>
<sequence>MKTITVYLLLFLSLINYAQSNVIGIVVDENLEPIPGAIVSIYNSDKTAFIKAAVTENDGKFTVKNLDNGKYTMTITSLGFEKYTSQIFSITNSEKDLGAIKLNPAAESLDEVVVKSEKPMVQVMADKTVFNVQNTINAAGDSGFDLLRKAPGVIIDNNDNLIVEGKTGVLIYIDDKPSVLRGEDLVNYLKTIQSSDIDAVEIITQPSSKYDAEGNAGIINIKFKRDKSLGTNGSLTSGLTYGEFARVNTSASFNNRNKKTSFYGTLSNRFGESLSYINLFRQQNNTIFDARSETISDDVNNNIRMGFDWYADKKSTFGVIVSGNFSDNESLADSRTPIIPDGNTNPNQILVAGSDVQSETSNIYANANYRYKGNNDTSINIDVDYGRYSRERENLQPNQYFDGNESQLISEIINFMITPIDIDLFTAKLDYEQSLLKGKLSIGGKFSKVVTDNQFDFFDRINGQDILNQERTNDFEYDENVNALYFNYKRQFKKWNIQFGLRMENTQSDGILTALQTDQNDRVKRNYTDWFPSGGITYQLNQKNSFALTYSRRIQRPNYASLNPFEYKIDELSFSRGNPFLQPQYTDNLKLSHTFNYRLTTSISYSFIEDYFAKITEAVGQNQNFLTTRNVANQKVINIGVSYPTRFNDWWNIYFSVNAFRSIFEATNPDFNPISQNTLSLYAQNTFKLPKGFRAEISGWYSSPSIWGGTYETRSIGSLNVAFQKRFFDDQLTARLSFNDVLFTSPWEGVTEFGNLRINGDGGSDSRQVRFNLTYNFGRNEIKKARKRNTGLDAEKNRI</sequence>
<feature type="domain" description="Outer membrane protein beta-barrel" evidence="5">
    <location>
        <begin position="375"/>
        <end position="775"/>
    </location>
</feature>
<dbReference type="EMBL" id="BMDQ01000003">
    <property type="protein sequence ID" value="GGI57965.1"/>
    <property type="molecule type" value="Genomic_DNA"/>
</dbReference>
<organism evidence="6 7">
    <name type="scientific">Winogradskyella haliclonae</name>
    <dbReference type="NCBI Taxonomy" id="2048558"/>
    <lineage>
        <taxon>Bacteria</taxon>
        <taxon>Pseudomonadati</taxon>
        <taxon>Bacteroidota</taxon>
        <taxon>Flavobacteriia</taxon>
        <taxon>Flavobacteriales</taxon>
        <taxon>Flavobacteriaceae</taxon>
        <taxon>Winogradskyella</taxon>
    </lineage>
</organism>